<keyword evidence="3" id="KW-1185">Reference proteome</keyword>
<feature type="compositionally biased region" description="Basic and acidic residues" evidence="1">
    <location>
        <begin position="8"/>
        <end position="22"/>
    </location>
</feature>
<name>A0ABY6IL20_9HYPH</name>
<evidence type="ECO:0000313" key="3">
    <source>
        <dbReference type="Proteomes" id="UP001163882"/>
    </source>
</evidence>
<organism evidence="2 3">
    <name type="scientific">Pelagibacterium flavum</name>
    <dbReference type="NCBI Taxonomy" id="2984530"/>
    <lineage>
        <taxon>Bacteria</taxon>
        <taxon>Pseudomonadati</taxon>
        <taxon>Pseudomonadota</taxon>
        <taxon>Alphaproteobacteria</taxon>
        <taxon>Hyphomicrobiales</taxon>
        <taxon>Devosiaceae</taxon>
        <taxon>Pelagibacterium</taxon>
    </lineage>
</organism>
<evidence type="ECO:0000256" key="1">
    <source>
        <dbReference type="SAM" id="MobiDB-lite"/>
    </source>
</evidence>
<sequence>MAKGQVRKNREAKKPKQVKEKTIAAAPSLKGVVQLGEHKKPKK</sequence>
<reference evidence="2" key="1">
    <citation type="submission" date="2022-10" db="EMBL/GenBank/DDBJ databases">
        <title>YIM 151497 complete genome.</title>
        <authorList>
            <person name="Chen X."/>
        </authorList>
    </citation>
    <scope>NUCLEOTIDE SEQUENCE</scope>
    <source>
        <strain evidence="2">YIM 151497</strain>
    </source>
</reference>
<dbReference type="Proteomes" id="UP001163882">
    <property type="component" value="Chromosome"/>
</dbReference>
<accession>A0ABY6IL20</accession>
<dbReference type="RefSeq" id="WP_264224140.1">
    <property type="nucleotide sequence ID" value="NZ_CP107716.1"/>
</dbReference>
<gene>
    <name evidence="2" type="ORF">OF122_10125</name>
</gene>
<protein>
    <recommendedName>
        <fullName evidence="4">Malic enzyme</fullName>
    </recommendedName>
</protein>
<dbReference type="EMBL" id="CP107716">
    <property type="protein sequence ID" value="UYQ70445.1"/>
    <property type="molecule type" value="Genomic_DNA"/>
</dbReference>
<proteinExistence type="predicted"/>
<evidence type="ECO:0008006" key="4">
    <source>
        <dbReference type="Google" id="ProtNLM"/>
    </source>
</evidence>
<feature type="region of interest" description="Disordered" evidence="1">
    <location>
        <begin position="1"/>
        <end position="43"/>
    </location>
</feature>
<evidence type="ECO:0000313" key="2">
    <source>
        <dbReference type="EMBL" id="UYQ70445.1"/>
    </source>
</evidence>